<feature type="compositionally biased region" description="Polar residues" evidence="1">
    <location>
        <begin position="1"/>
        <end position="33"/>
    </location>
</feature>
<protein>
    <submittedName>
        <fullName evidence="2">7643_t:CDS:1</fullName>
    </submittedName>
</protein>
<reference evidence="2" key="1">
    <citation type="submission" date="2021-06" db="EMBL/GenBank/DDBJ databases">
        <authorList>
            <person name="Kallberg Y."/>
            <person name="Tangrot J."/>
            <person name="Rosling A."/>
        </authorList>
    </citation>
    <scope>NUCLEOTIDE SEQUENCE</scope>
    <source>
        <strain evidence="2">MA453B</strain>
    </source>
</reference>
<sequence length="66" mass="7381">MEHTDASSTINENNSLMASETDSVVTTQSSYNTRGRAHDMETHLAMKCKGKVPKEIRTKVLRDLQS</sequence>
<evidence type="ECO:0000313" key="3">
    <source>
        <dbReference type="Proteomes" id="UP000789405"/>
    </source>
</evidence>
<organism evidence="2 3">
    <name type="scientific">Dentiscutata erythropus</name>
    <dbReference type="NCBI Taxonomy" id="1348616"/>
    <lineage>
        <taxon>Eukaryota</taxon>
        <taxon>Fungi</taxon>
        <taxon>Fungi incertae sedis</taxon>
        <taxon>Mucoromycota</taxon>
        <taxon>Glomeromycotina</taxon>
        <taxon>Glomeromycetes</taxon>
        <taxon>Diversisporales</taxon>
        <taxon>Gigasporaceae</taxon>
        <taxon>Dentiscutata</taxon>
    </lineage>
</organism>
<evidence type="ECO:0000313" key="2">
    <source>
        <dbReference type="EMBL" id="CAG8786552.1"/>
    </source>
</evidence>
<dbReference type="Proteomes" id="UP000789405">
    <property type="component" value="Unassembled WGS sequence"/>
</dbReference>
<keyword evidence="3" id="KW-1185">Reference proteome</keyword>
<gene>
    <name evidence="2" type="ORF">DERYTH_LOCUS20526</name>
</gene>
<feature type="region of interest" description="Disordered" evidence="1">
    <location>
        <begin position="1"/>
        <end position="38"/>
    </location>
</feature>
<feature type="non-terminal residue" evidence="2">
    <location>
        <position position="66"/>
    </location>
</feature>
<comment type="caution">
    <text evidence="2">The sequence shown here is derived from an EMBL/GenBank/DDBJ whole genome shotgun (WGS) entry which is preliminary data.</text>
</comment>
<proteinExistence type="predicted"/>
<evidence type="ECO:0000256" key="1">
    <source>
        <dbReference type="SAM" id="MobiDB-lite"/>
    </source>
</evidence>
<name>A0A9N9JLP1_9GLOM</name>
<accession>A0A9N9JLP1</accession>
<dbReference type="EMBL" id="CAJVPY010024351">
    <property type="protein sequence ID" value="CAG8786552.1"/>
    <property type="molecule type" value="Genomic_DNA"/>
</dbReference>
<dbReference type="AlphaFoldDB" id="A0A9N9JLP1"/>